<comment type="caution">
    <text evidence="3">The sequence shown here is derived from an EMBL/GenBank/DDBJ whole genome shotgun (WGS) entry which is preliminary data.</text>
</comment>
<dbReference type="InterPro" id="IPR029058">
    <property type="entry name" value="AB_hydrolase_fold"/>
</dbReference>
<dbReference type="GO" id="GO:0016787">
    <property type="term" value="F:hydrolase activity"/>
    <property type="evidence" value="ECO:0007669"/>
    <property type="project" value="UniProtKB-KW"/>
</dbReference>
<feature type="domain" description="Alpha/beta hydrolase fold-3" evidence="2">
    <location>
        <begin position="89"/>
        <end position="296"/>
    </location>
</feature>
<dbReference type="SUPFAM" id="SSF53474">
    <property type="entry name" value="alpha/beta-Hydrolases"/>
    <property type="match status" value="1"/>
</dbReference>
<dbReference type="PANTHER" id="PTHR48081:SF8">
    <property type="entry name" value="ALPHA_BETA HYDROLASE FOLD-3 DOMAIN-CONTAINING PROTEIN-RELATED"/>
    <property type="match status" value="1"/>
</dbReference>
<name>A0ABU8YF80_9MICO</name>
<dbReference type="RefSeq" id="WP_340196239.1">
    <property type="nucleotide sequence ID" value="NZ_JBBKAP010000021.1"/>
</dbReference>
<evidence type="ECO:0000259" key="2">
    <source>
        <dbReference type="Pfam" id="PF07859"/>
    </source>
</evidence>
<protein>
    <submittedName>
        <fullName evidence="3">Alpha/beta hydrolase</fullName>
    </submittedName>
</protein>
<evidence type="ECO:0000313" key="4">
    <source>
        <dbReference type="Proteomes" id="UP001370299"/>
    </source>
</evidence>
<keyword evidence="4" id="KW-1185">Reference proteome</keyword>
<dbReference type="Pfam" id="PF07859">
    <property type="entry name" value="Abhydrolase_3"/>
    <property type="match status" value="1"/>
</dbReference>
<reference evidence="3 4" key="1">
    <citation type="submission" date="2024-03" db="EMBL/GenBank/DDBJ databases">
        <title>Whole genomes of four grape xylem sap localized bacterial endophytes.</title>
        <authorList>
            <person name="Kumar G."/>
            <person name="Savka M.A."/>
        </authorList>
    </citation>
    <scope>NUCLEOTIDE SEQUENCE [LARGE SCALE GENOMIC DNA]</scope>
    <source>
        <strain evidence="3 4">RIT_GXS8</strain>
    </source>
</reference>
<dbReference type="Gene3D" id="3.40.50.1820">
    <property type="entry name" value="alpha/beta hydrolase"/>
    <property type="match status" value="1"/>
</dbReference>
<dbReference type="InterPro" id="IPR013094">
    <property type="entry name" value="AB_hydrolase_3"/>
</dbReference>
<sequence length="342" mass="37114">MSDPIARPPFDPELATFLTALEARGPFTLTAEMLPRMRQLDVPEDVVDERLRSRGYQRRSVTVPGHLGDPIDLAIIDRVERSGTTAAVFSIHGGGMVFGHHLGNLDSFDDWLLDHDVVLVSVDYRLAPEYPDPYPVEDCYAGLVWVAAHADELGIDPARIVIAGQSAGGGLAVGTALLARDRQGPDLMAQILVSPMLDDRDETVSTQQIDGVGVADRQMNRFAWDAYLGARRATADVSEYAAPARAADLSALPRTYIDCGSAEVFRDEDVAFASRLWAAGVDAELHVWPGAFHGFTSMVPDAAISRTATAALADWTRRLLGDPSPIERAGWPQRGIVDDVSR</sequence>
<keyword evidence="1 3" id="KW-0378">Hydrolase</keyword>
<evidence type="ECO:0000256" key="1">
    <source>
        <dbReference type="ARBA" id="ARBA00022801"/>
    </source>
</evidence>
<accession>A0ABU8YF80</accession>
<proteinExistence type="predicted"/>
<dbReference type="EMBL" id="JBBLYY010000078">
    <property type="protein sequence ID" value="MEK0173210.1"/>
    <property type="molecule type" value="Genomic_DNA"/>
</dbReference>
<gene>
    <name evidence="3" type="ORF">WMN62_17175</name>
</gene>
<dbReference type="InterPro" id="IPR050300">
    <property type="entry name" value="GDXG_lipolytic_enzyme"/>
</dbReference>
<organism evidence="3 4">
    <name type="scientific">Curtobacterium citreum</name>
    <dbReference type="NCBI Taxonomy" id="2036"/>
    <lineage>
        <taxon>Bacteria</taxon>
        <taxon>Bacillati</taxon>
        <taxon>Actinomycetota</taxon>
        <taxon>Actinomycetes</taxon>
        <taxon>Micrococcales</taxon>
        <taxon>Microbacteriaceae</taxon>
        <taxon>Curtobacterium</taxon>
    </lineage>
</organism>
<dbReference type="Proteomes" id="UP001370299">
    <property type="component" value="Unassembled WGS sequence"/>
</dbReference>
<dbReference type="PANTHER" id="PTHR48081">
    <property type="entry name" value="AB HYDROLASE SUPERFAMILY PROTEIN C4A8.06C"/>
    <property type="match status" value="1"/>
</dbReference>
<evidence type="ECO:0000313" key="3">
    <source>
        <dbReference type="EMBL" id="MEK0173210.1"/>
    </source>
</evidence>